<dbReference type="PROSITE" id="PS51257">
    <property type="entry name" value="PROKAR_LIPOPROTEIN"/>
    <property type="match status" value="1"/>
</dbReference>
<organism evidence="1 2">
    <name type="scientific">Dunaliella salina</name>
    <name type="common">Green alga</name>
    <name type="synonym">Protococcus salinus</name>
    <dbReference type="NCBI Taxonomy" id="3046"/>
    <lineage>
        <taxon>Eukaryota</taxon>
        <taxon>Viridiplantae</taxon>
        <taxon>Chlorophyta</taxon>
        <taxon>core chlorophytes</taxon>
        <taxon>Chlorophyceae</taxon>
        <taxon>CS clade</taxon>
        <taxon>Chlamydomonadales</taxon>
        <taxon>Dunaliellaceae</taxon>
        <taxon>Dunaliella</taxon>
    </lineage>
</organism>
<dbReference type="EMBL" id="MU069684">
    <property type="protein sequence ID" value="KAF5835902.1"/>
    <property type="molecule type" value="Genomic_DNA"/>
</dbReference>
<reference evidence="1" key="1">
    <citation type="submission" date="2017-08" db="EMBL/GenBank/DDBJ databases">
        <authorList>
            <person name="Polle J.E."/>
            <person name="Barry K."/>
            <person name="Cushman J."/>
            <person name="Schmutz J."/>
            <person name="Tran D."/>
            <person name="Hathwaick L.T."/>
            <person name="Yim W.C."/>
            <person name="Jenkins J."/>
            <person name="Mckie-Krisberg Z.M."/>
            <person name="Prochnik S."/>
            <person name="Lindquist E."/>
            <person name="Dockter R.B."/>
            <person name="Adam C."/>
            <person name="Molina H."/>
            <person name="Bunkerborg J."/>
            <person name="Jin E."/>
            <person name="Buchheim M."/>
            <person name="Magnuson J."/>
        </authorList>
    </citation>
    <scope>NUCLEOTIDE SEQUENCE</scope>
    <source>
        <strain evidence="1">CCAP 19/18</strain>
    </source>
</reference>
<sequence length="270" mass="27798">MRLVHVAGVSNSCTSSLGLTGGCLGGCKITLLVPVRQRCQHVVAQAATGGARTSGVSQDSCQGSARVSKAQILTSAPPPPSSQVPLASLGQPPLLLGVLWVLWIVTRKLVLTVGHRSGIGGVSSGSSRTDYIRSSSSRVSVGEDVDTHTGWEHGISGSSGRDAVDEGVMMEGGDYADGAEQGDLGRVMICARLPAPTSSAEAHAAAFSDVLEAWSGGALGPFPGGLLLVFPKTLLVCIEAGNHQLMALLRASLADAEWREQHGILEARVS</sequence>
<evidence type="ECO:0000313" key="2">
    <source>
        <dbReference type="Proteomes" id="UP000815325"/>
    </source>
</evidence>
<accession>A0ABQ7GMS6</accession>
<protein>
    <submittedName>
        <fullName evidence="1">Uncharacterized protein</fullName>
    </submittedName>
</protein>
<gene>
    <name evidence="1" type="ORF">DUNSADRAFT_6715</name>
</gene>
<evidence type="ECO:0000313" key="1">
    <source>
        <dbReference type="EMBL" id="KAF5835902.1"/>
    </source>
</evidence>
<proteinExistence type="predicted"/>
<dbReference type="Proteomes" id="UP000815325">
    <property type="component" value="Unassembled WGS sequence"/>
</dbReference>
<keyword evidence="2" id="KW-1185">Reference proteome</keyword>
<comment type="caution">
    <text evidence="1">The sequence shown here is derived from an EMBL/GenBank/DDBJ whole genome shotgun (WGS) entry which is preliminary data.</text>
</comment>
<name>A0ABQ7GMS6_DUNSA</name>